<protein>
    <submittedName>
        <fullName evidence="1">Uncharacterized protein</fullName>
    </submittedName>
</protein>
<accession>A0A1Y2IAT7</accession>
<keyword evidence="2" id="KW-1185">Reference proteome</keyword>
<gene>
    <name evidence="1" type="ORF">PYCCODRAFT_1201407</name>
</gene>
<dbReference type="EMBL" id="KZ084159">
    <property type="protein sequence ID" value="OSC97021.1"/>
    <property type="molecule type" value="Genomic_DNA"/>
</dbReference>
<sequence length="165" mass="18860">MEHISQQRWYILLVSCRVNAPQHGSCVAHCTCFPLVRLLYMEMIQERQRLASSVEVFKDYRDSFVHSLPPLSSHSSHPLVTSRSLYAHSTTSYGSDVQFCKPKPVEVRYMKSSSRVSCSLLRRSPLRFPALVQLLRCRPQMPLTAVTPSLPAWLGVFQRAYTTTT</sequence>
<organism evidence="1 2">
    <name type="scientific">Trametes coccinea (strain BRFM310)</name>
    <name type="common">Pycnoporus coccineus</name>
    <dbReference type="NCBI Taxonomy" id="1353009"/>
    <lineage>
        <taxon>Eukaryota</taxon>
        <taxon>Fungi</taxon>
        <taxon>Dikarya</taxon>
        <taxon>Basidiomycota</taxon>
        <taxon>Agaricomycotina</taxon>
        <taxon>Agaricomycetes</taxon>
        <taxon>Polyporales</taxon>
        <taxon>Polyporaceae</taxon>
        <taxon>Trametes</taxon>
    </lineage>
</organism>
<dbReference type="AlphaFoldDB" id="A0A1Y2IAT7"/>
<reference evidence="1 2" key="1">
    <citation type="journal article" date="2015" name="Biotechnol. Biofuels">
        <title>Enhanced degradation of softwood versus hardwood by the white-rot fungus Pycnoporus coccineus.</title>
        <authorList>
            <person name="Couturier M."/>
            <person name="Navarro D."/>
            <person name="Chevret D."/>
            <person name="Henrissat B."/>
            <person name="Piumi F."/>
            <person name="Ruiz-Duenas F.J."/>
            <person name="Martinez A.T."/>
            <person name="Grigoriev I.V."/>
            <person name="Riley R."/>
            <person name="Lipzen A."/>
            <person name="Berrin J.G."/>
            <person name="Master E.R."/>
            <person name="Rosso M.N."/>
        </authorList>
    </citation>
    <scope>NUCLEOTIDE SEQUENCE [LARGE SCALE GENOMIC DNA]</scope>
    <source>
        <strain evidence="1 2">BRFM310</strain>
    </source>
</reference>
<name>A0A1Y2IAT7_TRAC3</name>
<proteinExistence type="predicted"/>
<dbReference type="Proteomes" id="UP000193067">
    <property type="component" value="Unassembled WGS sequence"/>
</dbReference>
<evidence type="ECO:0000313" key="2">
    <source>
        <dbReference type="Proteomes" id="UP000193067"/>
    </source>
</evidence>
<evidence type="ECO:0000313" key="1">
    <source>
        <dbReference type="EMBL" id="OSC97021.1"/>
    </source>
</evidence>